<comment type="similarity">
    <text evidence="6">Belongs to the WD repeat TRM82 family.</text>
</comment>
<feature type="compositionally biased region" description="Basic residues" evidence="8">
    <location>
        <begin position="288"/>
        <end position="297"/>
    </location>
</feature>
<dbReference type="AlphaFoldDB" id="A0A5C3L0G4"/>
<protein>
    <submittedName>
        <fullName evidence="9">WD40 repeat-like protein</fullName>
    </submittedName>
</protein>
<dbReference type="HAMAP" id="MF_03056">
    <property type="entry name" value="TRM82"/>
    <property type="match status" value="1"/>
</dbReference>
<dbReference type="SUPFAM" id="SSF50978">
    <property type="entry name" value="WD40 repeat-like"/>
    <property type="match status" value="1"/>
</dbReference>
<name>A0A5C3L0G4_COPMA</name>
<dbReference type="InterPro" id="IPR001680">
    <property type="entry name" value="WD40_rpt"/>
</dbReference>
<dbReference type="UniPathway" id="UPA00989"/>
<dbReference type="GO" id="GO:0106004">
    <property type="term" value="P:tRNA (guanine-N7)-methylation"/>
    <property type="evidence" value="ECO:0007669"/>
    <property type="project" value="UniProtKB-UniRule"/>
</dbReference>
<keyword evidence="3 6" id="KW-0819">tRNA processing</keyword>
<dbReference type="PROSITE" id="PS50082">
    <property type="entry name" value="WD_REPEATS_2"/>
    <property type="match status" value="1"/>
</dbReference>
<evidence type="ECO:0000256" key="2">
    <source>
        <dbReference type="ARBA" id="ARBA00022574"/>
    </source>
</evidence>
<evidence type="ECO:0000256" key="7">
    <source>
        <dbReference type="PROSITE-ProRule" id="PRU00221"/>
    </source>
</evidence>
<dbReference type="EMBL" id="ML210177">
    <property type="protein sequence ID" value="TFK26205.1"/>
    <property type="molecule type" value="Genomic_DNA"/>
</dbReference>
<dbReference type="InterPro" id="IPR036322">
    <property type="entry name" value="WD40_repeat_dom_sf"/>
</dbReference>
<feature type="region of interest" description="Disordered" evidence="8">
    <location>
        <begin position="497"/>
        <end position="555"/>
    </location>
</feature>
<feature type="region of interest" description="Disordered" evidence="8">
    <location>
        <begin position="273"/>
        <end position="310"/>
    </location>
</feature>
<accession>A0A5C3L0G4</accession>
<feature type="compositionally biased region" description="Basic and acidic residues" evidence="8">
    <location>
        <begin position="542"/>
        <end position="555"/>
    </location>
</feature>
<dbReference type="PANTHER" id="PTHR16288">
    <property type="entry name" value="WD40 REPEAT PROTEIN 4"/>
    <property type="match status" value="1"/>
</dbReference>
<dbReference type="Proteomes" id="UP000307440">
    <property type="component" value="Unassembled WGS sequence"/>
</dbReference>
<comment type="function">
    <text evidence="6">Required for the formation of N(7)-methylguanine at position 46 (m7G46) in tRNA. In the complex, it is required to stabilize and induce conformational changes of the catalytic subunit.</text>
</comment>
<keyword evidence="10" id="KW-1185">Reference proteome</keyword>
<dbReference type="PANTHER" id="PTHR16288:SF0">
    <property type="entry name" value="TRNA (GUANINE-N(7)-)-METHYLTRANSFERASE NON-CATALYTIC SUBUNIT WDR4"/>
    <property type="match status" value="1"/>
</dbReference>
<dbReference type="STRING" id="230819.A0A5C3L0G4"/>
<organism evidence="9 10">
    <name type="scientific">Coprinopsis marcescibilis</name>
    <name type="common">Agaric fungus</name>
    <name type="synonym">Psathyrella marcescibilis</name>
    <dbReference type="NCBI Taxonomy" id="230819"/>
    <lineage>
        <taxon>Eukaryota</taxon>
        <taxon>Fungi</taxon>
        <taxon>Dikarya</taxon>
        <taxon>Basidiomycota</taxon>
        <taxon>Agaricomycotina</taxon>
        <taxon>Agaricomycetes</taxon>
        <taxon>Agaricomycetidae</taxon>
        <taxon>Agaricales</taxon>
        <taxon>Agaricineae</taxon>
        <taxon>Psathyrellaceae</taxon>
        <taxon>Coprinopsis</taxon>
    </lineage>
</organism>
<evidence type="ECO:0000256" key="3">
    <source>
        <dbReference type="ARBA" id="ARBA00022694"/>
    </source>
</evidence>
<dbReference type="GO" id="GO:0043527">
    <property type="term" value="C:tRNA methyltransferase complex"/>
    <property type="evidence" value="ECO:0007669"/>
    <property type="project" value="TreeGrafter"/>
</dbReference>
<gene>
    <name evidence="9" type="ORF">FA15DRAFT_686581</name>
</gene>
<evidence type="ECO:0000256" key="6">
    <source>
        <dbReference type="HAMAP-Rule" id="MF_03056"/>
    </source>
</evidence>
<keyword evidence="5 6" id="KW-0539">Nucleus</keyword>
<dbReference type="InterPro" id="IPR015943">
    <property type="entry name" value="WD40/YVTN_repeat-like_dom_sf"/>
</dbReference>
<feature type="compositionally biased region" description="Basic and acidic residues" evidence="8">
    <location>
        <begin position="505"/>
        <end position="525"/>
    </location>
</feature>
<comment type="subcellular location">
    <subcellularLocation>
        <location evidence="1 6">Nucleus</location>
    </subcellularLocation>
</comment>
<evidence type="ECO:0000256" key="4">
    <source>
        <dbReference type="ARBA" id="ARBA00022737"/>
    </source>
</evidence>
<dbReference type="InterPro" id="IPR028884">
    <property type="entry name" value="Trm82"/>
</dbReference>
<keyword evidence="4 6" id="KW-0677">Repeat</keyword>
<comment type="pathway">
    <text evidence="6">tRNA modification; N(7)-methylguanine-tRNA biosynthesis.</text>
</comment>
<evidence type="ECO:0000256" key="1">
    <source>
        <dbReference type="ARBA" id="ARBA00004123"/>
    </source>
</evidence>
<reference evidence="9 10" key="1">
    <citation type="journal article" date="2019" name="Nat. Ecol. Evol.">
        <title>Megaphylogeny resolves global patterns of mushroom evolution.</title>
        <authorList>
            <person name="Varga T."/>
            <person name="Krizsan K."/>
            <person name="Foldi C."/>
            <person name="Dima B."/>
            <person name="Sanchez-Garcia M."/>
            <person name="Sanchez-Ramirez S."/>
            <person name="Szollosi G.J."/>
            <person name="Szarkandi J.G."/>
            <person name="Papp V."/>
            <person name="Albert L."/>
            <person name="Andreopoulos W."/>
            <person name="Angelini C."/>
            <person name="Antonin V."/>
            <person name="Barry K.W."/>
            <person name="Bougher N.L."/>
            <person name="Buchanan P."/>
            <person name="Buyck B."/>
            <person name="Bense V."/>
            <person name="Catcheside P."/>
            <person name="Chovatia M."/>
            <person name="Cooper J."/>
            <person name="Damon W."/>
            <person name="Desjardin D."/>
            <person name="Finy P."/>
            <person name="Geml J."/>
            <person name="Haridas S."/>
            <person name="Hughes K."/>
            <person name="Justo A."/>
            <person name="Karasinski D."/>
            <person name="Kautmanova I."/>
            <person name="Kiss B."/>
            <person name="Kocsube S."/>
            <person name="Kotiranta H."/>
            <person name="LaButti K.M."/>
            <person name="Lechner B.E."/>
            <person name="Liimatainen K."/>
            <person name="Lipzen A."/>
            <person name="Lukacs Z."/>
            <person name="Mihaltcheva S."/>
            <person name="Morgado L.N."/>
            <person name="Niskanen T."/>
            <person name="Noordeloos M.E."/>
            <person name="Ohm R.A."/>
            <person name="Ortiz-Santana B."/>
            <person name="Ovrebo C."/>
            <person name="Racz N."/>
            <person name="Riley R."/>
            <person name="Savchenko A."/>
            <person name="Shiryaev A."/>
            <person name="Soop K."/>
            <person name="Spirin V."/>
            <person name="Szebenyi C."/>
            <person name="Tomsovsky M."/>
            <person name="Tulloss R.E."/>
            <person name="Uehling J."/>
            <person name="Grigoriev I.V."/>
            <person name="Vagvolgyi C."/>
            <person name="Papp T."/>
            <person name="Martin F.M."/>
            <person name="Miettinen O."/>
            <person name="Hibbett D.S."/>
            <person name="Nagy L.G."/>
        </authorList>
    </citation>
    <scope>NUCLEOTIDE SEQUENCE [LARGE SCALE GENOMIC DNA]</scope>
    <source>
        <strain evidence="9 10">CBS 121175</strain>
    </source>
</reference>
<proteinExistence type="inferred from homology"/>
<dbReference type="Gene3D" id="2.130.10.10">
    <property type="entry name" value="YVTN repeat-like/Quinoprotein amine dehydrogenase"/>
    <property type="match status" value="2"/>
</dbReference>
<dbReference type="OrthoDB" id="339900at2759"/>
<dbReference type="SMART" id="SM00320">
    <property type="entry name" value="WD40"/>
    <property type="match status" value="3"/>
</dbReference>
<keyword evidence="2 6" id="KW-0853">WD repeat</keyword>
<sequence>MASGALAWPYTHLYFSSSRTIATAGPHIFVFDTEKGSVLRSTTHLSENDLKQVIKSCPIHCVAVDKTFTYIATVGDDKFLKIWEVVDGESPAGLKLLNSRELPKKPTSVIFTNDSQTILASDKFGDVFSYSLVYTPFTTAEIEQQKLEDAKDPYASHTNPSNGTLVLGHVSPLYAIVLSQDENYIVTADRDEHVRVSWYPQGYNVEMYCMGHRKFVSALHIPSSSPSLLISGGGDPVLKIWDWMSGQLKGEVEIAQAVEPFAAVKKVLGKPRWLEEGGDNEGEGAGVSKRKQRRGKGKGSQQVSGPINEQDFIDVDQPADKPEAPRPSVNDAQPILAIKKIESIPNNEKSTFLFSAVGATAIFCFQEPNLSDSSTSTPISHYAFSKPVLDFACFPASSSTPALVWVLLDPTWNASQDVSSTKPVAPLQLLTISESGLAEARPEVLDRYAPLLQAVNVSTPATVTTTESNLKALDLYADLTSFPKLAPKAPEIGAETFASSSNAERLSKRELGRLKRTARVEEVKAKVGSKSVGGDETAGQPEPKRTRSEPGDIVE</sequence>
<feature type="repeat" description="WD" evidence="7">
    <location>
        <begin position="209"/>
        <end position="242"/>
    </location>
</feature>
<evidence type="ECO:0000313" key="10">
    <source>
        <dbReference type="Proteomes" id="UP000307440"/>
    </source>
</evidence>
<evidence type="ECO:0000256" key="8">
    <source>
        <dbReference type="SAM" id="MobiDB-lite"/>
    </source>
</evidence>
<evidence type="ECO:0000256" key="5">
    <source>
        <dbReference type="ARBA" id="ARBA00023242"/>
    </source>
</evidence>
<dbReference type="GO" id="GO:0005634">
    <property type="term" value="C:nucleus"/>
    <property type="evidence" value="ECO:0007669"/>
    <property type="project" value="UniProtKB-SubCell"/>
</dbReference>
<dbReference type="GO" id="GO:0005829">
    <property type="term" value="C:cytosol"/>
    <property type="evidence" value="ECO:0007669"/>
    <property type="project" value="TreeGrafter"/>
</dbReference>
<dbReference type="Pfam" id="PF00400">
    <property type="entry name" value="WD40"/>
    <property type="match status" value="3"/>
</dbReference>
<evidence type="ECO:0000313" key="9">
    <source>
        <dbReference type="EMBL" id="TFK26205.1"/>
    </source>
</evidence>